<gene>
    <name evidence="2" type="ORF">H8S59_01865</name>
</gene>
<evidence type="ECO:0000313" key="2">
    <source>
        <dbReference type="EMBL" id="MBC3948518.1"/>
    </source>
</evidence>
<organism evidence="2 3">
    <name type="scientific">Pseudomonas folii</name>
    <dbReference type="NCBI Taxonomy" id="2762593"/>
    <lineage>
        <taxon>Bacteria</taxon>
        <taxon>Pseudomonadati</taxon>
        <taxon>Pseudomonadota</taxon>
        <taxon>Gammaproteobacteria</taxon>
        <taxon>Pseudomonadales</taxon>
        <taxon>Pseudomonadaceae</taxon>
        <taxon>Pseudomonas</taxon>
    </lineage>
</organism>
<reference evidence="2 3" key="1">
    <citation type="submission" date="2020-08" db="EMBL/GenBank/DDBJ databases">
        <title>Putative novel bacterial strains isolated from necrotic wheat leaf tissues caused by Xanthomonas translucens.</title>
        <authorList>
            <person name="Tambong J.T."/>
        </authorList>
    </citation>
    <scope>NUCLEOTIDE SEQUENCE [LARGE SCALE GENOMIC DNA]</scope>
    <source>
        <strain evidence="2 3">DOAB 1069</strain>
    </source>
</reference>
<dbReference type="Pfam" id="PF09346">
    <property type="entry name" value="SMI1_KNR4"/>
    <property type="match status" value="1"/>
</dbReference>
<dbReference type="InterPro" id="IPR037883">
    <property type="entry name" value="Knr4/Smi1-like_sf"/>
</dbReference>
<dbReference type="EMBL" id="JACONW010000004">
    <property type="protein sequence ID" value="MBC3948518.1"/>
    <property type="molecule type" value="Genomic_DNA"/>
</dbReference>
<accession>A0ABR7AUC1</accession>
<sequence>MSIVDTYLAGLHKALPAEQLNELKHAHGASAADLQRLTDRYPLCPASLLQLLGQIDGTHYRDYPDGRVMVLILGSDVFEYPYYLSSVDQILEEIETYTRSIEQIYAGYLDEPDLVGPGIDITLSMHERLCFSHCMNNGGSSRLYIDFNPAPGGNVGQVVRYLHDPDSYKVIAPSFDHYLQQLIDDNYAFVFEAEDY</sequence>
<dbReference type="RefSeq" id="WP_187520293.1">
    <property type="nucleotide sequence ID" value="NZ_JACONW010000004.1"/>
</dbReference>
<dbReference type="Proteomes" id="UP000651852">
    <property type="component" value="Unassembled WGS sequence"/>
</dbReference>
<evidence type="ECO:0000259" key="1">
    <source>
        <dbReference type="Pfam" id="PF09346"/>
    </source>
</evidence>
<proteinExistence type="predicted"/>
<protein>
    <submittedName>
        <fullName evidence="2">SMI1/KNR4 family protein</fullName>
    </submittedName>
</protein>
<comment type="caution">
    <text evidence="2">The sequence shown here is derived from an EMBL/GenBank/DDBJ whole genome shotgun (WGS) entry which is preliminary data.</text>
</comment>
<evidence type="ECO:0000313" key="3">
    <source>
        <dbReference type="Proteomes" id="UP000651852"/>
    </source>
</evidence>
<dbReference type="InterPro" id="IPR018958">
    <property type="entry name" value="Knr4/Smi1-like_dom"/>
</dbReference>
<keyword evidence="3" id="KW-1185">Reference proteome</keyword>
<feature type="domain" description="Knr4/Smi1-like" evidence="1">
    <location>
        <begin position="28"/>
        <end position="181"/>
    </location>
</feature>
<name>A0ABR7AUC1_9PSED</name>
<dbReference type="SUPFAM" id="SSF160631">
    <property type="entry name" value="SMI1/KNR4-like"/>
    <property type="match status" value="1"/>
</dbReference>